<evidence type="ECO:0000313" key="3">
    <source>
        <dbReference type="Proteomes" id="UP000288758"/>
    </source>
</evidence>
<dbReference type="Proteomes" id="UP000288758">
    <property type="component" value="Chromosome"/>
</dbReference>
<dbReference type="AlphaFoldDB" id="A0A410S1S7"/>
<dbReference type="InterPro" id="IPR036397">
    <property type="entry name" value="RNaseH_sf"/>
</dbReference>
<evidence type="ECO:0000259" key="1">
    <source>
        <dbReference type="Pfam" id="PF13683"/>
    </source>
</evidence>
<sequence length="104" mass="12136">MLATLQWLGVAPSFSRPRVSDDNAFSEALFRTLKYRPCFPQRAFASTQDAHAWVARFVAWYNTEHRHSAIRFVTPEARHFGLDAALLAQRHQVYQRARARHPER</sequence>
<feature type="domain" description="Integrase catalytic" evidence="1">
    <location>
        <begin position="9"/>
        <end position="75"/>
    </location>
</feature>
<dbReference type="GO" id="GO:0015074">
    <property type="term" value="P:DNA integration"/>
    <property type="evidence" value="ECO:0007669"/>
    <property type="project" value="InterPro"/>
</dbReference>
<dbReference type="SUPFAM" id="SSF53098">
    <property type="entry name" value="Ribonuclease H-like"/>
    <property type="match status" value="1"/>
</dbReference>
<gene>
    <name evidence="2" type="primary">nisX1_10</name>
    <name evidence="2" type="ORF">EJ065_6554</name>
</gene>
<name>A0A410S1S7_CORCK</name>
<organism evidence="2 3">
    <name type="scientific">Corallococcus coralloides</name>
    <name type="common">Myxococcus coralloides</name>
    <dbReference type="NCBI Taxonomy" id="184914"/>
    <lineage>
        <taxon>Bacteria</taxon>
        <taxon>Pseudomonadati</taxon>
        <taxon>Myxococcota</taxon>
        <taxon>Myxococcia</taxon>
        <taxon>Myxococcales</taxon>
        <taxon>Cystobacterineae</taxon>
        <taxon>Myxococcaceae</taxon>
        <taxon>Corallococcus</taxon>
    </lineage>
</organism>
<dbReference type="Gene3D" id="3.30.420.10">
    <property type="entry name" value="Ribonuclease H-like superfamily/Ribonuclease H"/>
    <property type="match status" value="1"/>
</dbReference>
<accession>A0A410S1S7</accession>
<dbReference type="InterPro" id="IPR001584">
    <property type="entry name" value="Integrase_cat-core"/>
</dbReference>
<proteinExistence type="predicted"/>
<dbReference type="InterPro" id="IPR012337">
    <property type="entry name" value="RNaseH-like_sf"/>
</dbReference>
<dbReference type="EMBL" id="CP034669">
    <property type="protein sequence ID" value="QAT88082.1"/>
    <property type="molecule type" value="Genomic_DNA"/>
</dbReference>
<protein>
    <submittedName>
        <fullName evidence="2">IS5 family transposase orfB</fullName>
    </submittedName>
</protein>
<dbReference type="Pfam" id="PF13683">
    <property type="entry name" value="rve_3"/>
    <property type="match status" value="1"/>
</dbReference>
<evidence type="ECO:0000313" key="2">
    <source>
        <dbReference type="EMBL" id="QAT88082.1"/>
    </source>
</evidence>
<reference evidence="2 3" key="1">
    <citation type="submission" date="2018-12" db="EMBL/GenBank/DDBJ databases">
        <title>Complete Genome Sequence of the Corallopyronin A producing Myxobacterium Corallococcus coralloides B035.</title>
        <authorList>
            <person name="Bouhired S.M."/>
            <person name="Rupp O."/>
            <person name="Blom J."/>
            <person name="Schaeberle T.F."/>
            <person name="Kehraus S."/>
            <person name="Schiefer A."/>
            <person name="Pfarr K."/>
            <person name="Goesmann A."/>
            <person name="Hoerauf A."/>
            <person name="Koenig G.M."/>
        </authorList>
    </citation>
    <scope>NUCLEOTIDE SEQUENCE [LARGE SCALE GENOMIC DNA]</scope>
    <source>
        <strain evidence="2 3">B035</strain>
    </source>
</reference>
<dbReference type="GO" id="GO:0003676">
    <property type="term" value="F:nucleic acid binding"/>
    <property type="evidence" value="ECO:0007669"/>
    <property type="project" value="InterPro"/>
</dbReference>